<accession>A0A345Y8N9</accession>
<sequence>MQLSLFIPGLAWPDLYAAAEVARGLELPALSALLGRGELALTPAKFSELTAIAFGLRDIAPARRAAEDAGLAVEGRYWLLAEPGHLRIDRDRAMLADVGIMAIGQSEADGLVASLNAHFAEDGLAFHATSPGRWFVSMTEPTGAHFTPLDDVVGEDVNAHLPKGGAGLKWSRFLNELQMLLYTHPINDEREMRGEPAINTVWLWGDGEEGQPSSAAQTVLADHPLWQDYARRAGVTVDAAPFDFAALQDAAANAGKVLVMLDTAHAPAQYRDVYGWREALTVLEERWFAPIHQALRAGKLKELNLVCHGDAGFTATLTPGMTWKLWRRPKTLAAVYPADQSV</sequence>
<dbReference type="RefSeq" id="WP_115434219.1">
    <property type="nucleotide sequence ID" value="NZ_CP031337.1"/>
</dbReference>
<dbReference type="KEGG" id="ccah:DWG20_13090"/>
<gene>
    <name evidence="1" type="ORF">DWG20_13090</name>
</gene>
<organism evidence="1 2">
    <name type="scientific">Crenobacter cavernae</name>
    <dbReference type="NCBI Taxonomy" id="2290923"/>
    <lineage>
        <taxon>Bacteria</taxon>
        <taxon>Pseudomonadati</taxon>
        <taxon>Pseudomonadota</taxon>
        <taxon>Betaproteobacteria</taxon>
        <taxon>Neisseriales</taxon>
        <taxon>Neisseriaceae</taxon>
        <taxon>Crenobacter</taxon>
    </lineage>
</organism>
<reference evidence="1 2" key="1">
    <citation type="submission" date="2018-07" db="EMBL/GenBank/DDBJ databases">
        <title>Crenobacter cavernae sp. nov., isolated from a karst cave.</title>
        <authorList>
            <person name="Zhu H."/>
        </authorList>
    </citation>
    <scope>NUCLEOTIDE SEQUENCE [LARGE SCALE GENOMIC DNA]</scope>
    <source>
        <strain evidence="1 2">K1W11S-77</strain>
    </source>
</reference>
<dbReference type="OrthoDB" id="5295974at2"/>
<protein>
    <recommendedName>
        <fullName evidence="3">Phosphoglycerate mutase</fullName>
    </recommendedName>
</protein>
<dbReference type="Proteomes" id="UP000254537">
    <property type="component" value="Chromosome"/>
</dbReference>
<dbReference type="InterPro" id="IPR016631">
    <property type="entry name" value="Regulatory_RpfE"/>
</dbReference>
<evidence type="ECO:0000313" key="1">
    <source>
        <dbReference type="EMBL" id="AXK40291.1"/>
    </source>
</evidence>
<evidence type="ECO:0000313" key="2">
    <source>
        <dbReference type="Proteomes" id="UP000254537"/>
    </source>
</evidence>
<evidence type="ECO:0008006" key="3">
    <source>
        <dbReference type="Google" id="ProtNLM"/>
    </source>
</evidence>
<dbReference type="AlphaFoldDB" id="A0A345Y8N9"/>
<proteinExistence type="predicted"/>
<dbReference type="EMBL" id="CP031337">
    <property type="protein sequence ID" value="AXK40291.1"/>
    <property type="molecule type" value="Genomic_DNA"/>
</dbReference>
<dbReference type="PIRSF" id="PIRSF015283">
    <property type="entry name" value="Regulatory_RpfE"/>
    <property type="match status" value="1"/>
</dbReference>
<name>A0A345Y8N9_9NEIS</name>